<dbReference type="Proteomes" id="UP000265619">
    <property type="component" value="Unassembled WGS sequence"/>
</dbReference>
<dbReference type="GO" id="GO:0005737">
    <property type="term" value="C:cytoplasm"/>
    <property type="evidence" value="ECO:0007669"/>
    <property type="project" value="TreeGrafter"/>
</dbReference>
<dbReference type="EMBL" id="QXMN01000008">
    <property type="protein sequence ID" value="RIX82039.1"/>
    <property type="molecule type" value="Genomic_DNA"/>
</dbReference>
<sequence length="254" mass="26424">MGDKVFVAGATGAVGTALIPLLVEAGHTVYGGTRRADRAAALEASGATPVVVDVFDAQALRDAMVRIAPTVVIHQLTDLPATLDPALMAEAVVRNARVRIEGTRHLVAAAQAAGAKQMIAQSIAWAYAPGPTPHTEDDPLDLGAEGGRRISIDGVVALERSVRGVLSDTGLTGTVLRYGQLYGPRTSNAQPKGASPVHVEAAAWAALLAMRHARGGVFNIAEDNPEISSEKARRELGWHPALRLSQAAMQAVAS</sequence>
<reference evidence="2 3" key="1">
    <citation type="submission" date="2018-09" db="EMBL/GenBank/DDBJ databases">
        <title>Acidovorax cavernicola nov. sp. isolated from Gruta de las Maravillas (Aracena, Spain).</title>
        <authorList>
            <person name="Jurado V."/>
            <person name="Gutierrez-Patricio S."/>
            <person name="Gonzalez-Pimentel J.L."/>
            <person name="Miller A.Z."/>
            <person name="Laiz L."/>
            <person name="Saiz-Jimenez C."/>
        </authorList>
    </citation>
    <scope>NUCLEOTIDE SEQUENCE [LARGE SCALE GENOMIC DNA]</scope>
    <source>
        <strain evidence="2 3">1011MAR4D40.2</strain>
    </source>
</reference>
<protein>
    <submittedName>
        <fullName evidence="2">NAD(P)-dependent oxidoreductase</fullName>
    </submittedName>
</protein>
<dbReference type="AlphaFoldDB" id="A0A9X8D6G9"/>
<evidence type="ECO:0000259" key="1">
    <source>
        <dbReference type="Pfam" id="PF01370"/>
    </source>
</evidence>
<organism evidence="2 3">
    <name type="scientific">Acidovorax cavernicola</name>
    <dbReference type="NCBI Taxonomy" id="1675792"/>
    <lineage>
        <taxon>Bacteria</taxon>
        <taxon>Pseudomonadati</taxon>
        <taxon>Pseudomonadota</taxon>
        <taxon>Betaproteobacteria</taxon>
        <taxon>Burkholderiales</taxon>
        <taxon>Comamonadaceae</taxon>
        <taxon>Acidovorax</taxon>
    </lineage>
</organism>
<comment type="caution">
    <text evidence="2">The sequence shown here is derived from an EMBL/GenBank/DDBJ whole genome shotgun (WGS) entry which is preliminary data.</text>
</comment>
<name>A0A9X8D6G9_9BURK</name>
<dbReference type="SUPFAM" id="SSF51735">
    <property type="entry name" value="NAD(P)-binding Rossmann-fold domains"/>
    <property type="match status" value="1"/>
</dbReference>
<evidence type="ECO:0000313" key="3">
    <source>
        <dbReference type="Proteomes" id="UP000265619"/>
    </source>
</evidence>
<dbReference type="InterPro" id="IPR001509">
    <property type="entry name" value="Epimerase_deHydtase"/>
</dbReference>
<feature type="domain" description="NAD-dependent epimerase/dehydratase" evidence="1">
    <location>
        <begin position="5"/>
        <end position="193"/>
    </location>
</feature>
<dbReference type="InterPro" id="IPR036291">
    <property type="entry name" value="NAD(P)-bd_dom_sf"/>
</dbReference>
<dbReference type="Pfam" id="PF01370">
    <property type="entry name" value="Epimerase"/>
    <property type="match status" value="1"/>
</dbReference>
<dbReference type="RefSeq" id="WP_119553248.1">
    <property type="nucleotide sequence ID" value="NZ_QXMN01000008.1"/>
</dbReference>
<dbReference type="PANTHER" id="PTHR48079">
    <property type="entry name" value="PROTEIN YEEZ"/>
    <property type="match status" value="1"/>
</dbReference>
<gene>
    <name evidence="2" type="ORF">D3H34_09740</name>
</gene>
<dbReference type="OrthoDB" id="9787292at2"/>
<accession>A0A9X8D6G9</accession>
<dbReference type="Gene3D" id="3.40.50.720">
    <property type="entry name" value="NAD(P)-binding Rossmann-like Domain"/>
    <property type="match status" value="1"/>
</dbReference>
<keyword evidence="3" id="KW-1185">Reference proteome</keyword>
<proteinExistence type="predicted"/>
<dbReference type="InterPro" id="IPR051783">
    <property type="entry name" value="NAD(P)-dependent_oxidoreduct"/>
</dbReference>
<dbReference type="GO" id="GO:0004029">
    <property type="term" value="F:aldehyde dehydrogenase (NAD+) activity"/>
    <property type="evidence" value="ECO:0007669"/>
    <property type="project" value="TreeGrafter"/>
</dbReference>
<dbReference type="PANTHER" id="PTHR48079:SF6">
    <property type="entry name" value="NAD(P)-BINDING DOMAIN-CONTAINING PROTEIN-RELATED"/>
    <property type="match status" value="1"/>
</dbReference>
<evidence type="ECO:0000313" key="2">
    <source>
        <dbReference type="EMBL" id="RIX82039.1"/>
    </source>
</evidence>